<organism evidence="3 4">
    <name type="scientific">Glaciihabitans tibetensis</name>
    <dbReference type="NCBI Taxonomy" id="1266600"/>
    <lineage>
        <taxon>Bacteria</taxon>
        <taxon>Bacillati</taxon>
        <taxon>Actinomycetota</taxon>
        <taxon>Actinomycetes</taxon>
        <taxon>Micrococcales</taxon>
        <taxon>Microbacteriaceae</taxon>
        <taxon>Glaciihabitans</taxon>
    </lineage>
</organism>
<dbReference type="GO" id="GO:0006508">
    <property type="term" value="P:proteolysis"/>
    <property type="evidence" value="ECO:0007669"/>
    <property type="project" value="UniProtKB-KW"/>
</dbReference>
<reference evidence="3 4" key="1">
    <citation type="submission" date="2018-03" db="EMBL/GenBank/DDBJ databases">
        <title>Genomic Encyclopedia of Type Strains, Phase III (KMG-III): the genomes of soil and plant-associated and newly described type strains.</title>
        <authorList>
            <person name="Whitman W."/>
        </authorList>
    </citation>
    <scope>NUCLEOTIDE SEQUENCE [LARGE SCALE GENOMIC DNA]</scope>
    <source>
        <strain evidence="3 4">CGMCC 1.12484</strain>
    </source>
</reference>
<keyword evidence="3" id="KW-0645">Protease</keyword>
<dbReference type="Pfam" id="PF02517">
    <property type="entry name" value="Rce1-like"/>
    <property type="match status" value="1"/>
</dbReference>
<proteinExistence type="predicted"/>
<accession>A0A2T0V4E1</accession>
<dbReference type="GO" id="GO:0080120">
    <property type="term" value="P:CAAX-box protein maturation"/>
    <property type="evidence" value="ECO:0007669"/>
    <property type="project" value="UniProtKB-ARBA"/>
</dbReference>
<dbReference type="AlphaFoldDB" id="A0A2T0V4E1"/>
<protein>
    <submittedName>
        <fullName evidence="3">CAAX prenyl protease-like protein</fullName>
    </submittedName>
</protein>
<evidence type="ECO:0000259" key="2">
    <source>
        <dbReference type="Pfam" id="PF02517"/>
    </source>
</evidence>
<dbReference type="OrthoDB" id="7632478at2"/>
<sequence>MLLALLSLLILVVAVLVARAISRERREYGRFKRLRSSKARNRVYARWLRESFFVFGGLSAVILLASSQYVSPALQDARAWAPMAWALEVVTNPVGTAITTAVAVVVVLALVAPILLLRNHQDAIPTVGDVAALIPRTRSELPYGAALAINAGLVEELLFRFSIPALIFALVGNGAVAFFASALLFGMLHLYQGPAGVISSTILGLVFTVIYILSGSILLVIVIHALFDLRSLVLIPVVITKVWRKTVEKKQTH</sequence>
<feature type="domain" description="CAAX prenyl protease 2/Lysostaphin resistance protein A-like" evidence="2">
    <location>
        <begin position="141"/>
        <end position="229"/>
    </location>
</feature>
<keyword evidence="4" id="KW-1185">Reference proteome</keyword>
<keyword evidence="1" id="KW-1133">Transmembrane helix</keyword>
<evidence type="ECO:0000313" key="4">
    <source>
        <dbReference type="Proteomes" id="UP000237983"/>
    </source>
</evidence>
<feature type="transmembrane region" description="Helical" evidence="1">
    <location>
        <begin position="165"/>
        <end position="190"/>
    </location>
</feature>
<comment type="caution">
    <text evidence="3">The sequence shown here is derived from an EMBL/GenBank/DDBJ whole genome shotgun (WGS) entry which is preliminary data.</text>
</comment>
<evidence type="ECO:0000256" key="1">
    <source>
        <dbReference type="SAM" id="Phobius"/>
    </source>
</evidence>
<keyword evidence="3" id="KW-0378">Hydrolase</keyword>
<dbReference type="Proteomes" id="UP000237983">
    <property type="component" value="Unassembled WGS sequence"/>
</dbReference>
<feature type="transmembrane region" description="Helical" evidence="1">
    <location>
        <begin position="94"/>
        <end position="116"/>
    </location>
</feature>
<feature type="transmembrane region" description="Helical" evidence="1">
    <location>
        <begin position="202"/>
        <end position="227"/>
    </location>
</feature>
<evidence type="ECO:0000313" key="3">
    <source>
        <dbReference type="EMBL" id="PRY65043.1"/>
    </source>
</evidence>
<dbReference type="InterPro" id="IPR003675">
    <property type="entry name" value="Rce1/LyrA-like_dom"/>
</dbReference>
<keyword evidence="1" id="KW-0812">Transmembrane</keyword>
<keyword evidence="1" id="KW-0472">Membrane</keyword>
<dbReference type="EMBL" id="PVTL01000011">
    <property type="protein sequence ID" value="PRY65043.1"/>
    <property type="molecule type" value="Genomic_DNA"/>
</dbReference>
<feature type="transmembrane region" description="Helical" evidence="1">
    <location>
        <begin position="52"/>
        <end position="74"/>
    </location>
</feature>
<gene>
    <name evidence="3" type="ORF">B0I08_11161</name>
</gene>
<dbReference type="RefSeq" id="WP_106214878.1">
    <property type="nucleotide sequence ID" value="NZ_PVTL01000011.1"/>
</dbReference>
<dbReference type="GO" id="GO:0004175">
    <property type="term" value="F:endopeptidase activity"/>
    <property type="evidence" value="ECO:0007669"/>
    <property type="project" value="UniProtKB-ARBA"/>
</dbReference>
<name>A0A2T0V4E1_9MICO</name>